<dbReference type="Pfam" id="PF00612">
    <property type="entry name" value="IQ"/>
    <property type="match status" value="1"/>
</dbReference>
<accession>A0AAY4AVK3</accession>
<reference evidence="1" key="3">
    <citation type="submission" date="2025-09" db="UniProtKB">
        <authorList>
            <consortium name="Ensembl"/>
        </authorList>
    </citation>
    <scope>IDENTIFICATION</scope>
</reference>
<evidence type="ECO:0008006" key="3">
    <source>
        <dbReference type="Google" id="ProtNLM"/>
    </source>
</evidence>
<dbReference type="AlphaFoldDB" id="A0AAY4AVK3"/>
<name>A0AAY4AVK3_9TELE</name>
<reference evidence="1 2" key="1">
    <citation type="submission" date="2020-06" db="EMBL/GenBank/DDBJ databases">
        <authorList>
            <consortium name="Wellcome Sanger Institute Data Sharing"/>
        </authorList>
    </citation>
    <scope>NUCLEOTIDE SEQUENCE [LARGE SCALE GENOMIC DNA]</scope>
</reference>
<dbReference type="Gene3D" id="1.20.890.10">
    <property type="entry name" value="cAMP-dependent protein kinase regulatory subunit, dimerization-anchoring domain"/>
    <property type="match status" value="1"/>
</dbReference>
<evidence type="ECO:0000313" key="2">
    <source>
        <dbReference type="Proteomes" id="UP000694580"/>
    </source>
</evidence>
<dbReference type="InterPro" id="IPR043408">
    <property type="entry name" value="IQCK"/>
</dbReference>
<dbReference type="PROSITE" id="PS50096">
    <property type="entry name" value="IQ"/>
    <property type="match status" value="1"/>
</dbReference>
<reference evidence="1" key="2">
    <citation type="submission" date="2025-08" db="UniProtKB">
        <authorList>
            <consortium name="Ensembl"/>
        </authorList>
    </citation>
    <scope>IDENTIFICATION</scope>
</reference>
<dbReference type="Proteomes" id="UP000694580">
    <property type="component" value="Chromosome 7"/>
</dbReference>
<organism evidence="1 2">
    <name type="scientific">Denticeps clupeoides</name>
    <name type="common">denticle herring</name>
    <dbReference type="NCBI Taxonomy" id="299321"/>
    <lineage>
        <taxon>Eukaryota</taxon>
        <taxon>Metazoa</taxon>
        <taxon>Chordata</taxon>
        <taxon>Craniata</taxon>
        <taxon>Vertebrata</taxon>
        <taxon>Euteleostomi</taxon>
        <taxon>Actinopterygii</taxon>
        <taxon>Neopterygii</taxon>
        <taxon>Teleostei</taxon>
        <taxon>Clupei</taxon>
        <taxon>Clupeiformes</taxon>
        <taxon>Denticipitoidei</taxon>
        <taxon>Denticipitidae</taxon>
        <taxon>Denticeps</taxon>
    </lineage>
</organism>
<dbReference type="GeneTree" id="ENSGT00940000168750"/>
<protein>
    <recommendedName>
        <fullName evidence="3">IQ domain-containing protein K</fullName>
    </recommendedName>
</protein>
<dbReference type="PANTHER" id="PTHR34927:SF1">
    <property type="entry name" value="IQ DOMAIN-CONTAINING PROTEIN K"/>
    <property type="match status" value="1"/>
</dbReference>
<dbReference type="CDD" id="cd22969">
    <property type="entry name" value="DD_IQCK"/>
    <property type="match status" value="1"/>
</dbReference>
<dbReference type="CDD" id="cd23767">
    <property type="entry name" value="IQCD"/>
    <property type="match status" value="1"/>
</dbReference>
<evidence type="ECO:0000313" key="1">
    <source>
        <dbReference type="Ensembl" id="ENSDCDP00010012842.1"/>
    </source>
</evidence>
<dbReference type="InterPro" id="IPR000048">
    <property type="entry name" value="IQ_motif_EF-hand-BS"/>
</dbReference>
<dbReference type="Ensembl" id="ENSDCDT00010013543.1">
    <property type="protein sequence ID" value="ENSDCDP00010012842.1"/>
    <property type="gene ID" value="ENSDCDG00010005854.1"/>
</dbReference>
<sequence>MAGVCGTQKSLWQRICDEYEAEVPEPPELFQHSAKKLTAAKVRVDDKALKESPMQHPATTFLEQTVFPVLLPGLEALIMEAEKRQCFVKKRTAFSGCDFLTEWLYNNNPRRAGEPHLVFHEIPFVKQWLGIHPRQPIPLYLLLSDEDAAIIIQSFWRGYKVRAQPDVQELRQWQRDLREESRDVTKRVQDLWARQDIRSGCKIGDLEEPEQLNHSGVSIHVVSPTPQSTVVHTPTTMMTPETVGELLTPSMLSGETVTLTIPTVMSLVEQEVAAFSPSFGHQISHTAAKSE</sequence>
<keyword evidence="2" id="KW-1185">Reference proteome</keyword>
<dbReference type="Gene3D" id="1.20.5.190">
    <property type="match status" value="1"/>
</dbReference>
<dbReference type="GeneID" id="114793923"/>
<gene>
    <name evidence="1" type="primary">IQCK</name>
</gene>
<proteinExistence type="predicted"/>
<dbReference type="RefSeq" id="XP_028841926.1">
    <property type="nucleotide sequence ID" value="XM_028986093.1"/>
</dbReference>
<dbReference type="PANTHER" id="PTHR34927">
    <property type="entry name" value="IQ DOMAIN-CONTAINING PROTEIN K"/>
    <property type="match status" value="1"/>
</dbReference>